<dbReference type="EMBL" id="VSRR010127128">
    <property type="protein sequence ID" value="MPD01437.1"/>
    <property type="molecule type" value="Genomic_DNA"/>
</dbReference>
<reference evidence="1 2" key="1">
    <citation type="submission" date="2019-05" db="EMBL/GenBank/DDBJ databases">
        <title>Another draft genome of Portunus trituberculatus and its Hox gene families provides insights of decapod evolution.</title>
        <authorList>
            <person name="Jeong J.-H."/>
            <person name="Song I."/>
            <person name="Kim S."/>
            <person name="Choi T."/>
            <person name="Kim D."/>
            <person name="Ryu S."/>
            <person name="Kim W."/>
        </authorList>
    </citation>
    <scope>NUCLEOTIDE SEQUENCE [LARGE SCALE GENOMIC DNA]</scope>
    <source>
        <tissue evidence="1">Muscle</tissue>
    </source>
</reference>
<evidence type="ECO:0000313" key="1">
    <source>
        <dbReference type="EMBL" id="MPD01437.1"/>
    </source>
</evidence>
<dbReference type="Proteomes" id="UP000324222">
    <property type="component" value="Unassembled WGS sequence"/>
</dbReference>
<gene>
    <name evidence="1" type="primary">supt16h</name>
    <name evidence="1" type="ORF">E2C01_096964</name>
</gene>
<protein>
    <submittedName>
        <fullName evidence="1">FACT complex subunit SPT16</fullName>
    </submittedName>
</protein>
<dbReference type="OrthoDB" id="10251642at2759"/>
<sequence>MTDKKYVGNFDTQQIEPCYPPILQSGGNYALKFSVSRLVGIQIISSKLTDNTLLYMFLSVVEI</sequence>
<evidence type="ECO:0000313" key="2">
    <source>
        <dbReference type="Proteomes" id="UP000324222"/>
    </source>
</evidence>
<accession>A0A5B7K4G8</accession>
<comment type="caution">
    <text evidence="1">The sequence shown here is derived from an EMBL/GenBank/DDBJ whole genome shotgun (WGS) entry which is preliminary data.</text>
</comment>
<dbReference type="AlphaFoldDB" id="A0A5B7K4G8"/>
<proteinExistence type="predicted"/>
<organism evidence="1 2">
    <name type="scientific">Portunus trituberculatus</name>
    <name type="common">Swimming crab</name>
    <name type="synonym">Neptunus trituberculatus</name>
    <dbReference type="NCBI Taxonomy" id="210409"/>
    <lineage>
        <taxon>Eukaryota</taxon>
        <taxon>Metazoa</taxon>
        <taxon>Ecdysozoa</taxon>
        <taxon>Arthropoda</taxon>
        <taxon>Crustacea</taxon>
        <taxon>Multicrustacea</taxon>
        <taxon>Malacostraca</taxon>
        <taxon>Eumalacostraca</taxon>
        <taxon>Eucarida</taxon>
        <taxon>Decapoda</taxon>
        <taxon>Pleocyemata</taxon>
        <taxon>Brachyura</taxon>
        <taxon>Eubrachyura</taxon>
        <taxon>Portunoidea</taxon>
        <taxon>Portunidae</taxon>
        <taxon>Portuninae</taxon>
        <taxon>Portunus</taxon>
    </lineage>
</organism>
<name>A0A5B7K4G8_PORTR</name>
<keyword evidence="2" id="KW-1185">Reference proteome</keyword>